<reference evidence="1 2" key="1">
    <citation type="submission" date="2019-12" db="EMBL/GenBank/DDBJ databases">
        <title>Sporaefaciens musculi gen. nov., sp. nov., a novel bacterium isolated from the caecum of an obese mouse.</title>
        <authorList>
            <person name="Rasmussen T.S."/>
            <person name="Streidl T."/>
            <person name="Hitch T.C.A."/>
            <person name="Wortmann E."/>
            <person name="Deptula P."/>
            <person name="Hansen M."/>
            <person name="Nielsen D.S."/>
            <person name="Clavel T."/>
            <person name="Vogensen F.K."/>
        </authorList>
    </citation>
    <scope>NUCLEOTIDE SEQUENCE [LARGE SCALE GENOMIC DNA]</scope>
    <source>
        <strain evidence="1 2">WCA-9-b2</strain>
    </source>
</reference>
<dbReference type="Proteomes" id="UP000460412">
    <property type="component" value="Unassembled WGS sequence"/>
</dbReference>
<proteinExistence type="predicted"/>
<keyword evidence="2" id="KW-1185">Reference proteome</keyword>
<dbReference type="RefSeq" id="WP_159750438.1">
    <property type="nucleotide sequence ID" value="NZ_WUQX01000001.1"/>
</dbReference>
<organism evidence="1 2">
    <name type="scientific">Sporofaciens musculi</name>
    <dbReference type="NCBI Taxonomy" id="2681861"/>
    <lineage>
        <taxon>Bacteria</taxon>
        <taxon>Bacillati</taxon>
        <taxon>Bacillota</taxon>
        <taxon>Clostridia</taxon>
        <taxon>Lachnospirales</taxon>
        <taxon>Lachnospiraceae</taxon>
        <taxon>Sporofaciens</taxon>
    </lineage>
</organism>
<name>A0A7X3SI79_9FIRM</name>
<gene>
    <name evidence="1" type="ORF">GN277_06960</name>
</gene>
<comment type="caution">
    <text evidence="1">The sequence shown here is derived from an EMBL/GenBank/DDBJ whole genome shotgun (WGS) entry which is preliminary data.</text>
</comment>
<dbReference type="EMBL" id="WUQX01000001">
    <property type="protein sequence ID" value="MXP75129.1"/>
    <property type="molecule type" value="Genomic_DNA"/>
</dbReference>
<evidence type="ECO:0000313" key="2">
    <source>
        <dbReference type="Proteomes" id="UP000460412"/>
    </source>
</evidence>
<dbReference type="AlphaFoldDB" id="A0A7X3SI79"/>
<evidence type="ECO:0000313" key="1">
    <source>
        <dbReference type="EMBL" id="MXP75129.1"/>
    </source>
</evidence>
<accession>A0A7X3SI79</accession>
<protein>
    <submittedName>
        <fullName evidence="1">Uncharacterized protein</fullName>
    </submittedName>
</protein>
<sequence length="299" mass="34070">MKIHRKGLVIAAAVLFFCGLCAVRFTFAGKYIMIPYWTKSTSPKGMHYGVPLGIPYWTKSTSPKGMHNSVKAVAETMSLLDGKLKEIVKEAAEKKLEIGIVENREGEFVFTFSIDDFIGRYNSIYQADRGNTYLAPSWEWRAYNYDRAIHSDYGCSYYNYSKDESILPFPTISVYTPAGSDNVHEITLNFDDHSYTEPLFKAYEDMCFYTLKTLLYDMEDEEIVTLYATLNDLAYEHLTSVNYTSESVPYAVYCRGNVALYPYFSIGESLRLCIIPAAQQYIEEMESRGAKIIIPKGTP</sequence>